<evidence type="ECO:0000313" key="3">
    <source>
        <dbReference type="EMBL" id="CAD7275727.1"/>
    </source>
</evidence>
<dbReference type="OrthoDB" id="446074at2759"/>
<gene>
    <name evidence="3" type="ORF">NMOB1V02_LOCUS3516</name>
</gene>
<dbReference type="Pfam" id="PF01398">
    <property type="entry name" value="JAB"/>
    <property type="match status" value="1"/>
</dbReference>
<dbReference type="Gene3D" id="3.40.140.10">
    <property type="entry name" value="Cytidine Deaminase, domain 2"/>
    <property type="match status" value="1"/>
</dbReference>
<name>A0A7R9BK63_9CRUS</name>
<feature type="domain" description="MPN" evidence="2">
    <location>
        <begin position="11"/>
        <end position="182"/>
    </location>
</feature>
<feature type="compositionally biased region" description="Basic and acidic residues" evidence="1">
    <location>
        <begin position="520"/>
        <end position="530"/>
    </location>
</feature>
<evidence type="ECO:0000313" key="4">
    <source>
        <dbReference type="Proteomes" id="UP000678499"/>
    </source>
</evidence>
<accession>A0A7R9BK63</accession>
<dbReference type="PANTHER" id="PTHR10410">
    <property type="entry name" value="EUKARYOTIC TRANSLATION INITIATION FACTOR 3 -RELATED"/>
    <property type="match status" value="1"/>
</dbReference>
<reference evidence="3" key="1">
    <citation type="submission" date="2020-11" db="EMBL/GenBank/DDBJ databases">
        <authorList>
            <person name="Tran Van P."/>
        </authorList>
    </citation>
    <scope>NUCLEOTIDE SEQUENCE</scope>
</reference>
<dbReference type="EMBL" id="OA882506">
    <property type="protein sequence ID" value="CAD7275727.1"/>
    <property type="molecule type" value="Genomic_DNA"/>
</dbReference>
<evidence type="ECO:0000256" key="1">
    <source>
        <dbReference type="SAM" id="MobiDB-lite"/>
    </source>
</evidence>
<dbReference type="GO" id="GO:0008237">
    <property type="term" value="F:metallopeptidase activity"/>
    <property type="evidence" value="ECO:0007669"/>
    <property type="project" value="InterPro"/>
</dbReference>
<dbReference type="SMART" id="SM00232">
    <property type="entry name" value="JAB_MPN"/>
    <property type="match status" value="1"/>
</dbReference>
<dbReference type="PROSITE" id="PS50249">
    <property type="entry name" value="MPN"/>
    <property type="match status" value="1"/>
</dbReference>
<feature type="compositionally biased region" description="Low complexity" evidence="1">
    <location>
        <begin position="279"/>
        <end position="294"/>
    </location>
</feature>
<dbReference type="AlphaFoldDB" id="A0A7R9BK63"/>
<proteinExistence type="predicted"/>
<dbReference type="InterPro" id="IPR037518">
    <property type="entry name" value="MPN"/>
</dbReference>
<protein>
    <recommendedName>
        <fullName evidence="2">MPN domain-containing protein</fullName>
    </recommendedName>
</protein>
<feature type="region of interest" description="Disordered" evidence="1">
    <location>
        <begin position="482"/>
        <end position="545"/>
    </location>
</feature>
<feature type="region of interest" description="Disordered" evidence="1">
    <location>
        <begin position="675"/>
        <end position="700"/>
    </location>
</feature>
<dbReference type="EMBL" id="CAJPEX010000469">
    <property type="protein sequence ID" value="CAG0915879.1"/>
    <property type="molecule type" value="Genomic_DNA"/>
</dbReference>
<dbReference type="InterPro" id="IPR050242">
    <property type="entry name" value="JAMM_MPN+_peptidase_M67A"/>
</dbReference>
<dbReference type="SUPFAM" id="SSF102712">
    <property type="entry name" value="JAB1/MPN domain"/>
    <property type="match status" value="1"/>
</dbReference>
<feature type="compositionally biased region" description="Basic and acidic residues" evidence="1">
    <location>
        <begin position="496"/>
        <end position="512"/>
    </location>
</feature>
<sequence length="700" mass="77659">MPPPRGSLSKILLDHDVFCAALTHANASYESEIMGLLIGKVCFVSSLKSCVIPTFIPPFADSRFSAVEVQIVENNGDVVAHIQFAPSLVRTERLSDRVEIDPDRLVEGSALAEQESESSKEDVRVLGWYHSHPKITALPSKIDLRTQLNFQIMEKYFCGVVIAVFSSRDVDVQQSTVIRGFQTKEVHDTVEEIYIPVEIGPKHIRGGIPSLSSGMCPPVFVTKSYMNAMLRIASTFKEEERSLYHSANGKDGDELDEFSRINNCFDWSSDKSRFDKHSTSSPTSNSSPVIASSSQPLTEAQRLHRRHNFFGDSSTSSKRIPQASKNKKSPLVTVRNPGSRRQTEFRLLGQSATSHSSSPKMAVGVPKKPVLSWKNKNLVSDAAVQRLAAYITDSKAMKHSTLANPESASTDSTIVRPGENTHFLVQPGDYSSPSLEKIRKCLETDEEEHALIMNSSQDSVMAKAVKEFERPDNVTQLLSSHNNQEETFSDCGETNAETKETLNNESTTREPCEFEEDAEIDHFERQNDDHSDYEDDVESRSHKRRNWRKDRGGILDYIRSIGSPPALVADKSKVEMPPWVPETFVKAAASLPQPISGNPRPDFEAARDMYTKRISVGLQNLLALNPLLPPRLHLFEGSLPGGLPVIGCRNPGPDGRSADFIDSDMASSHGTALKMTPSLTDYRPPGVSPMLMKQSSMREQ</sequence>
<feature type="region of interest" description="Disordered" evidence="1">
    <location>
        <begin position="271"/>
        <end position="342"/>
    </location>
</feature>
<evidence type="ECO:0000259" key="2">
    <source>
        <dbReference type="PROSITE" id="PS50249"/>
    </source>
</evidence>
<keyword evidence="4" id="KW-1185">Reference proteome</keyword>
<dbReference type="Proteomes" id="UP000678499">
    <property type="component" value="Unassembled WGS sequence"/>
</dbReference>
<dbReference type="InterPro" id="IPR000555">
    <property type="entry name" value="JAMM/MPN+_dom"/>
</dbReference>
<organism evidence="3">
    <name type="scientific">Notodromas monacha</name>
    <dbReference type="NCBI Taxonomy" id="399045"/>
    <lineage>
        <taxon>Eukaryota</taxon>
        <taxon>Metazoa</taxon>
        <taxon>Ecdysozoa</taxon>
        <taxon>Arthropoda</taxon>
        <taxon>Crustacea</taxon>
        <taxon>Oligostraca</taxon>
        <taxon>Ostracoda</taxon>
        <taxon>Podocopa</taxon>
        <taxon>Podocopida</taxon>
        <taxon>Cypridocopina</taxon>
        <taxon>Cypridoidea</taxon>
        <taxon>Cyprididae</taxon>
        <taxon>Notodromas</taxon>
    </lineage>
</organism>